<dbReference type="STRING" id="1890364.A0A2P6NAW3"/>
<dbReference type="AlphaFoldDB" id="A0A2P6NAW3"/>
<accession>A0A2P6NAW3</accession>
<evidence type="ECO:0000256" key="1">
    <source>
        <dbReference type="ARBA" id="ARBA00009508"/>
    </source>
</evidence>
<evidence type="ECO:0000313" key="2">
    <source>
        <dbReference type="EMBL" id="PRP81092.1"/>
    </source>
</evidence>
<dbReference type="InParanoid" id="A0A2P6NAW3"/>
<dbReference type="GO" id="GO:0022904">
    <property type="term" value="P:respiratory electron transport chain"/>
    <property type="evidence" value="ECO:0007669"/>
    <property type="project" value="TreeGrafter"/>
</dbReference>
<dbReference type="PANTHER" id="PTHR21024">
    <property type="entry name" value="GROWTH HORMONE-INDUCIBLE SOLUBLE PROTEIN-RELATED"/>
    <property type="match status" value="1"/>
</dbReference>
<proteinExistence type="inferred from homology"/>
<keyword evidence="3" id="KW-1185">Reference proteome</keyword>
<dbReference type="InterPro" id="IPR052000">
    <property type="entry name" value="ETFRF1"/>
</dbReference>
<dbReference type="GO" id="GO:0090324">
    <property type="term" value="P:negative regulation of oxidative phosphorylation"/>
    <property type="evidence" value="ECO:0007669"/>
    <property type="project" value="InterPro"/>
</dbReference>
<dbReference type="InterPro" id="IPR045296">
    <property type="entry name" value="Complex1_LYR_ETFRF1_LYRM5"/>
</dbReference>
<dbReference type="PANTHER" id="PTHR21024:SF0">
    <property type="entry name" value="ELECTRON TRANSFER FLAVOPROTEIN REGULATORY FACTOR 1"/>
    <property type="match status" value="1"/>
</dbReference>
<organism evidence="2 3">
    <name type="scientific">Planoprotostelium fungivorum</name>
    <dbReference type="NCBI Taxonomy" id="1890364"/>
    <lineage>
        <taxon>Eukaryota</taxon>
        <taxon>Amoebozoa</taxon>
        <taxon>Evosea</taxon>
        <taxon>Variosea</taxon>
        <taxon>Cavosteliida</taxon>
        <taxon>Cavosteliaceae</taxon>
        <taxon>Planoprotostelium</taxon>
    </lineage>
</organism>
<dbReference type="GO" id="GO:0005739">
    <property type="term" value="C:mitochondrion"/>
    <property type="evidence" value="ECO:0007669"/>
    <property type="project" value="TreeGrafter"/>
</dbReference>
<reference evidence="2 3" key="1">
    <citation type="journal article" date="2018" name="Genome Biol. Evol.">
        <title>Multiple Roots of Fruiting Body Formation in Amoebozoa.</title>
        <authorList>
            <person name="Hillmann F."/>
            <person name="Forbes G."/>
            <person name="Novohradska S."/>
            <person name="Ferling I."/>
            <person name="Riege K."/>
            <person name="Groth M."/>
            <person name="Westermann M."/>
            <person name="Marz M."/>
            <person name="Spaller T."/>
            <person name="Winckler T."/>
            <person name="Schaap P."/>
            <person name="Glockner G."/>
        </authorList>
    </citation>
    <scope>NUCLEOTIDE SEQUENCE [LARGE SCALE GENOMIC DNA]</scope>
    <source>
        <strain evidence="2 3">Jena</strain>
    </source>
</reference>
<dbReference type="OrthoDB" id="10258445at2759"/>
<comment type="caution">
    <text evidence="2">The sequence shown here is derived from an EMBL/GenBank/DDBJ whole genome shotgun (WGS) entry which is preliminary data.</text>
</comment>
<name>A0A2P6NAW3_9EUKA</name>
<gene>
    <name evidence="2" type="ORF">PROFUN_11206</name>
</gene>
<sequence>MCSRSPLTLFTSACPTIFGESVVVITSENDGPQRSFLAYLVKLTDEQHRSAISEYLVVFLVEKCSHLLCPAPRTKDKKGKTSICSLFRAESSESRRREDRLSEVIVRVPECYAQLIWAGRTYPGGQEFVRRRTKEAFFRQRDEMDNTKLDELVKRGEYVAGEVESFGPFHKYREMKKRRQSKRRVRGVQFIKNQSIWRCEGQGSVRV</sequence>
<comment type="similarity">
    <text evidence="1">Belongs to the complex I LYR family.</text>
</comment>
<dbReference type="CDD" id="cd20265">
    <property type="entry name" value="Complex1_LYR_ETFRF1_LYRM5"/>
    <property type="match status" value="1"/>
</dbReference>
<dbReference type="EMBL" id="MDYQ01000130">
    <property type="protein sequence ID" value="PRP81092.1"/>
    <property type="molecule type" value="Genomic_DNA"/>
</dbReference>
<dbReference type="Proteomes" id="UP000241769">
    <property type="component" value="Unassembled WGS sequence"/>
</dbReference>
<evidence type="ECO:0000313" key="3">
    <source>
        <dbReference type="Proteomes" id="UP000241769"/>
    </source>
</evidence>
<protein>
    <submittedName>
        <fullName evidence="2">Uncharacterized protein</fullName>
    </submittedName>
</protein>